<organism evidence="5 6">
    <name type="scientific">Colletotrichum incanum</name>
    <name type="common">Soybean anthracnose fungus</name>
    <dbReference type="NCBI Taxonomy" id="1573173"/>
    <lineage>
        <taxon>Eukaryota</taxon>
        <taxon>Fungi</taxon>
        <taxon>Dikarya</taxon>
        <taxon>Ascomycota</taxon>
        <taxon>Pezizomycotina</taxon>
        <taxon>Sordariomycetes</taxon>
        <taxon>Hypocreomycetidae</taxon>
        <taxon>Glomerellales</taxon>
        <taxon>Glomerellaceae</taxon>
        <taxon>Colletotrichum</taxon>
        <taxon>Colletotrichum spaethianum species complex</taxon>
    </lineage>
</organism>
<dbReference type="Gene3D" id="1.10.1280.10">
    <property type="entry name" value="Di-copper center containing domain from catechol oxidase"/>
    <property type="match status" value="1"/>
</dbReference>
<evidence type="ECO:0000256" key="2">
    <source>
        <dbReference type="ARBA" id="ARBA00023002"/>
    </source>
</evidence>
<dbReference type="STRING" id="1573173.A0A166LSS0"/>
<dbReference type="Proteomes" id="UP000076584">
    <property type="component" value="Unassembled WGS sequence"/>
</dbReference>
<dbReference type="EMBL" id="LFIW01002722">
    <property type="protein sequence ID" value="KZL63894.1"/>
    <property type="molecule type" value="Genomic_DNA"/>
</dbReference>
<reference evidence="5 6" key="1">
    <citation type="submission" date="2015-06" db="EMBL/GenBank/DDBJ databases">
        <title>Survival trade-offs in plant roots during colonization by closely related pathogenic and mutualistic fungi.</title>
        <authorList>
            <person name="Hacquard S."/>
            <person name="Kracher B."/>
            <person name="Hiruma K."/>
            <person name="Weinman A."/>
            <person name="Muench P."/>
            <person name="Garrido Oter R."/>
            <person name="Ver Loren van Themaat E."/>
            <person name="Dallerey J.-F."/>
            <person name="Damm U."/>
            <person name="Henrissat B."/>
            <person name="Lespinet O."/>
            <person name="Thon M."/>
            <person name="Kemen E."/>
            <person name="McHardy A.C."/>
            <person name="Schulze-Lefert P."/>
            <person name="O'Connell R.J."/>
        </authorList>
    </citation>
    <scope>NUCLEOTIDE SEQUENCE [LARGE SCALE GENOMIC DNA]</scope>
    <source>
        <strain evidence="5 6">MAFF 238704</strain>
    </source>
</reference>
<dbReference type="Pfam" id="PF00264">
    <property type="entry name" value="Tyrosinase"/>
    <property type="match status" value="1"/>
</dbReference>
<dbReference type="InterPro" id="IPR002227">
    <property type="entry name" value="Tyrosinase_Cu-bd"/>
</dbReference>
<keyword evidence="2" id="KW-0560">Oxidoreductase</keyword>
<keyword evidence="6" id="KW-1185">Reference proteome</keyword>
<evidence type="ECO:0000313" key="6">
    <source>
        <dbReference type="Proteomes" id="UP000076584"/>
    </source>
</evidence>
<name>A0A166LSS0_COLIC</name>
<evidence type="ECO:0000259" key="4">
    <source>
        <dbReference type="Pfam" id="PF00264"/>
    </source>
</evidence>
<dbReference type="SUPFAM" id="SSF48056">
    <property type="entry name" value="Di-copper centre-containing domain"/>
    <property type="match status" value="1"/>
</dbReference>
<evidence type="ECO:0000256" key="1">
    <source>
        <dbReference type="ARBA" id="ARBA00022723"/>
    </source>
</evidence>
<proteinExistence type="predicted"/>
<dbReference type="GO" id="GO:0016491">
    <property type="term" value="F:oxidoreductase activity"/>
    <property type="evidence" value="ECO:0007669"/>
    <property type="project" value="UniProtKB-KW"/>
</dbReference>
<dbReference type="PANTHER" id="PTHR11474:SF125">
    <property type="entry name" value="N-ACETYL-6-HYDROXYTRYPTOPHAN OXIDASE IVOB-RELATED"/>
    <property type="match status" value="1"/>
</dbReference>
<feature type="signal peptide" evidence="3">
    <location>
        <begin position="1"/>
        <end position="24"/>
    </location>
</feature>
<dbReference type="InterPro" id="IPR050316">
    <property type="entry name" value="Tyrosinase/Hemocyanin"/>
</dbReference>
<feature type="domain" description="Tyrosinase copper-binding" evidence="4">
    <location>
        <begin position="112"/>
        <end position="348"/>
    </location>
</feature>
<keyword evidence="3" id="KW-0732">Signal</keyword>
<accession>A0A166LSS0</accession>
<evidence type="ECO:0000256" key="3">
    <source>
        <dbReference type="SAM" id="SignalP"/>
    </source>
</evidence>
<dbReference type="PRINTS" id="PR00092">
    <property type="entry name" value="TYROSINASE"/>
</dbReference>
<gene>
    <name evidence="5" type="ORF">CI238_07672</name>
</gene>
<evidence type="ECO:0000313" key="5">
    <source>
        <dbReference type="EMBL" id="KZL63894.1"/>
    </source>
</evidence>
<dbReference type="AlphaFoldDB" id="A0A166LSS0"/>
<protein>
    <submittedName>
        <fullName evidence="5">Tyrosinase central domain-containing protein</fullName>
    </submittedName>
</protein>
<comment type="caution">
    <text evidence="5">The sequence shown here is derived from an EMBL/GenBank/DDBJ whole genome shotgun (WGS) entry which is preliminary data.</text>
</comment>
<feature type="chain" id="PRO_5007876976" evidence="3">
    <location>
        <begin position="25"/>
        <end position="407"/>
    </location>
</feature>
<dbReference type="InterPro" id="IPR008922">
    <property type="entry name" value="Di-copper_centre_dom_sf"/>
</dbReference>
<dbReference type="PANTHER" id="PTHR11474">
    <property type="entry name" value="TYROSINASE FAMILY MEMBER"/>
    <property type="match status" value="1"/>
</dbReference>
<dbReference type="GO" id="GO:0046872">
    <property type="term" value="F:metal ion binding"/>
    <property type="evidence" value="ECO:0007669"/>
    <property type="project" value="UniProtKB-KW"/>
</dbReference>
<sequence>MMLQSPTPTAVLAVLLLLLVNASALVVPRATNYTQQEIDAGAVLADLNKEAYDNVLARLENNINGTARCTKQNIRVRREWSIPAEERIRYTDAVTCLQQTPRLYADVPGSKSMFDDFVALHQSQTSYIHLSATFFLWHRYYIWTYEKRLETECGYNGTFPYWEWGYDTAGNLSSSPIFDGSPTSMGGDGAPILHGGLVLKNPFDNVATVLPPGNGGGCVTRGPFSNMTVHLGPQAMPSYGNVTAQNSATPKEENPRCMTRDLNAYPLRRWASFRNTTDLIRDNRDIERFQAVAQGDSRYVGAGELGVHGGGHYALGGNPSSDVFLSPGDTAFYLHHGQMDRVYWIWQNLDWANRQTIFGTNTTMNQPPSPEVKLDDVMTFGPLGAGITLRQAMDTVNGPFCYVYAAE</sequence>
<keyword evidence="1" id="KW-0479">Metal-binding</keyword>